<reference evidence="3 4" key="1">
    <citation type="submission" date="2014-04" db="EMBL/GenBank/DDBJ databases">
        <title>Evolutionary Origins and Diversification of the Mycorrhizal Mutualists.</title>
        <authorList>
            <consortium name="DOE Joint Genome Institute"/>
            <consortium name="Mycorrhizal Genomics Consortium"/>
            <person name="Kohler A."/>
            <person name="Kuo A."/>
            <person name="Nagy L.G."/>
            <person name="Floudas D."/>
            <person name="Copeland A."/>
            <person name="Barry K.W."/>
            <person name="Cichocki N."/>
            <person name="Veneault-Fourrey C."/>
            <person name="LaButti K."/>
            <person name="Lindquist E.A."/>
            <person name="Lipzen A."/>
            <person name="Lundell T."/>
            <person name="Morin E."/>
            <person name="Murat C."/>
            <person name="Riley R."/>
            <person name="Ohm R."/>
            <person name="Sun H."/>
            <person name="Tunlid A."/>
            <person name="Henrissat B."/>
            <person name="Grigoriev I.V."/>
            <person name="Hibbett D.S."/>
            <person name="Martin F."/>
        </authorList>
    </citation>
    <scope>NUCLEOTIDE SEQUENCE [LARGE SCALE GENOMIC DNA]</scope>
    <source>
        <strain evidence="3 4">MD-312</strain>
    </source>
</reference>
<dbReference type="OrthoDB" id="64477at2759"/>
<evidence type="ECO:0000259" key="2">
    <source>
        <dbReference type="PROSITE" id="PS51186"/>
    </source>
</evidence>
<dbReference type="Proteomes" id="UP000053820">
    <property type="component" value="Unassembled WGS sequence"/>
</dbReference>
<sequence>MELKTDNIYFVYDISAEPYSAEERIREDLWKTLMHNAVEPGQASAPGLGFFADECLLFAKILRKPKLSELRRDQGDEEDDEDPRMGSQTPRIRARTHGPLSTPHNSNPPSSHIGLVYVYAGPANTQSGEANVGIIIHPDMQHHGYAREAVELALRWAFEELKFHRVQAAIFDTPCKDRVLRLFAGLGFSHEGTRRRAVYQPNGEGVVGMWRDVTYLAMLDTDWVLRGAVRENGKGAKQPAMTLWDEMFARHAREREQLLKWEEKHGRIRRSASTETLR</sequence>
<accession>A0A0C9VTR9</accession>
<dbReference type="PANTHER" id="PTHR43792:SF1">
    <property type="entry name" value="N-ACETYLTRANSFERASE DOMAIN-CONTAINING PROTEIN"/>
    <property type="match status" value="1"/>
</dbReference>
<evidence type="ECO:0000313" key="4">
    <source>
        <dbReference type="Proteomes" id="UP000053820"/>
    </source>
</evidence>
<name>A0A0C9VTR9_9AGAM</name>
<dbReference type="Pfam" id="PF13302">
    <property type="entry name" value="Acetyltransf_3"/>
    <property type="match status" value="1"/>
</dbReference>
<dbReference type="PANTHER" id="PTHR43792">
    <property type="entry name" value="GNAT FAMILY, PUTATIVE (AFU_ORTHOLOGUE AFUA_3G00765)-RELATED-RELATED"/>
    <property type="match status" value="1"/>
</dbReference>
<proteinExistence type="predicted"/>
<dbReference type="SUPFAM" id="SSF55729">
    <property type="entry name" value="Acyl-CoA N-acyltransferases (Nat)"/>
    <property type="match status" value="1"/>
</dbReference>
<feature type="non-terminal residue" evidence="3">
    <location>
        <position position="278"/>
    </location>
</feature>
<dbReference type="Gene3D" id="3.40.630.30">
    <property type="match status" value="1"/>
</dbReference>
<gene>
    <name evidence="3" type="ORF">HYDPIDRAFT_96549</name>
</gene>
<dbReference type="InterPro" id="IPR051531">
    <property type="entry name" value="N-acetyltransferase"/>
</dbReference>
<feature type="region of interest" description="Disordered" evidence="1">
    <location>
        <begin position="70"/>
        <end position="108"/>
    </location>
</feature>
<dbReference type="InterPro" id="IPR000182">
    <property type="entry name" value="GNAT_dom"/>
</dbReference>
<dbReference type="AlphaFoldDB" id="A0A0C9VTR9"/>
<dbReference type="InterPro" id="IPR016181">
    <property type="entry name" value="Acyl_CoA_acyltransferase"/>
</dbReference>
<dbReference type="PROSITE" id="PS51186">
    <property type="entry name" value="GNAT"/>
    <property type="match status" value="1"/>
</dbReference>
<evidence type="ECO:0000256" key="1">
    <source>
        <dbReference type="SAM" id="MobiDB-lite"/>
    </source>
</evidence>
<dbReference type="EMBL" id="KN839862">
    <property type="protein sequence ID" value="KIJ61415.1"/>
    <property type="molecule type" value="Genomic_DNA"/>
</dbReference>
<evidence type="ECO:0000313" key="3">
    <source>
        <dbReference type="EMBL" id="KIJ61415.1"/>
    </source>
</evidence>
<feature type="domain" description="N-acetyltransferase" evidence="2">
    <location>
        <begin position="133"/>
        <end position="214"/>
    </location>
</feature>
<dbReference type="HOGENOM" id="CLU_035921_0_0_1"/>
<keyword evidence="4" id="KW-1185">Reference proteome</keyword>
<organism evidence="3 4">
    <name type="scientific">Hydnomerulius pinastri MD-312</name>
    <dbReference type="NCBI Taxonomy" id="994086"/>
    <lineage>
        <taxon>Eukaryota</taxon>
        <taxon>Fungi</taxon>
        <taxon>Dikarya</taxon>
        <taxon>Basidiomycota</taxon>
        <taxon>Agaricomycotina</taxon>
        <taxon>Agaricomycetes</taxon>
        <taxon>Agaricomycetidae</taxon>
        <taxon>Boletales</taxon>
        <taxon>Boletales incertae sedis</taxon>
        <taxon>Leucogyrophana</taxon>
    </lineage>
</organism>
<protein>
    <submittedName>
        <fullName evidence="3">Unplaced genomic scaffold scaffold_28, whole genome shotgun sequence</fullName>
    </submittedName>
</protein>
<dbReference type="GO" id="GO:0016747">
    <property type="term" value="F:acyltransferase activity, transferring groups other than amino-acyl groups"/>
    <property type="evidence" value="ECO:0007669"/>
    <property type="project" value="InterPro"/>
</dbReference>